<reference evidence="8" key="1">
    <citation type="submission" date="2018-05" db="EMBL/GenBank/DDBJ databases">
        <authorList>
            <person name="Lanie J.A."/>
            <person name="Ng W.-L."/>
            <person name="Kazmierczak K.M."/>
            <person name="Andrzejewski T.M."/>
            <person name="Davidsen T.M."/>
            <person name="Wayne K.J."/>
            <person name="Tettelin H."/>
            <person name="Glass J.I."/>
            <person name="Rusch D."/>
            <person name="Podicherti R."/>
            <person name="Tsui H.-C.T."/>
            <person name="Winkler M.E."/>
        </authorList>
    </citation>
    <scope>NUCLEOTIDE SEQUENCE</scope>
</reference>
<evidence type="ECO:0000256" key="4">
    <source>
        <dbReference type="ARBA" id="ARBA00022576"/>
    </source>
</evidence>
<evidence type="ECO:0000313" key="8">
    <source>
        <dbReference type="EMBL" id="SUZ50014.1"/>
    </source>
</evidence>
<dbReference type="GO" id="GO:0030170">
    <property type="term" value="F:pyridoxal phosphate binding"/>
    <property type="evidence" value="ECO:0007669"/>
    <property type="project" value="InterPro"/>
</dbReference>
<dbReference type="EC" id="2.6.1.13" evidence="3"/>
<evidence type="ECO:0000256" key="2">
    <source>
        <dbReference type="ARBA" id="ARBA00004998"/>
    </source>
</evidence>
<dbReference type="GO" id="GO:0004587">
    <property type="term" value="F:ornithine aminotransferase activity"/>
    <property type="evidence" value="ECO:0007669"/>
    <property type="project" value="UniProtKB-EC"/>
</dbReference>
<dbReference type="GO" id="GO:0042802">
    <property type="term" value="F:identical protein binding"/>
    <property type="evidence" value="ECO:0007669"/>
    <property type="project" value="TreeGrafter"/>
</dbReference>
<dbReference type="AlphaFoldDB" id="A0A381N7G1"/>
<dbReference type="PANTHER" id="PTHR11986:SF18">
    <property type="entry name" value="ORNITHINE AMINOTRANSFERASE, MITOCHONDRIAL"/>
    <property type="match status" value="1"/>
</dbReference>
<dbReference type="InterPro" id="IPR049704">
    <property type="entry name" value="Aminotrans_3_PPA_site"/>
</dbReference>
<dbReference type="PIRSF" id="PIRSF000521">
    <property type="entry name" value="Transaminase_4ab_Lys_Orn"/>
    <property type="match status" value="1"/>
</dbReference>
<comment type="cofactor">
    <cofactor evidence="1">
        <name>pyridoxal 5'-phosphate</name>
        <dbReference type="ChEBI" id="CHEBI:597326"/>
    </cofactor>
</comment>
<dbReference type="InterPro" id="IPR010164">
    <property type="entry name" value="Orn_aminotrans"/>
</dbReference>
<name>A0A381N7G1_9ZZZZ</name>
<dbReference type="InterPro" id="IPR015422">
    <property type="entry name" value="PyrdxlP-dep_Trfase_small"/>
</dbReference>
<accession>A0A381N7G1</accession>
<dbReference type="InterPro" id="IPR015424">
    <property type="entry name" value="PyrdxlP-dep_Trfase"/>
</dbReference>
<protein>
    <recommendedName>
        <fullName evidence="3">ornithine aminotransferase</fullName>
        <ecNumber evidence="3">2.6.1.13</ecNumber>
    </recommendedName>
    <alternativeName>
        <fullName evidence="7">Ornithine--oxo-acid aminotransferase</fullName>
    </alternativeName>
</protein>
<evidence type="ECO:0000256" key="7">
    <source>
        <dbReference type="ARBA" id="ARBA00030587"/>
    </source>
</evidence>
<proteinExistence type="predicted"/>
<keyword evidence="4" id="KW-0032">Aminotransferase</keyword>
<feature type="non-terminal residue" evidence="8">
    <location>
        <position position="363"/>
    </location>
</feature>
<dbReference type="CDD" id="cd00610">
    <property type="entry name" value="OAT_like"/>
    <property type="match status" value="1"/>
</dbReference>
<dbReference type="PROSITE" id="PS00600">
    <property type="entry name" value="AA_TRANSFER_CLASS_3"/>
    <property type="match status" value="1"/>
</dbReference>
<dbReference type="Gene3D" id="3.90.1150.10">
    <property type="entry name" value="Aspartate Aminotransferase, domain 1"/>
    <property type="match status" value="1"/>
</dbReference>
<dbReference type="Pfam" id="PF00202">
    <property type="entry name" value="Aminotran_3"/>
    <property type="match status" value="1"/>
</dbReference>
<organism evidence="8">
    <name type="scientific">marine metagenome</name>
    <dbReference type="NCBI Taxonomy" id="408172"/>
    <lineage>
        <taxon>unclassified sequences</taxon>
        <taxon>metagenomes</taxon>
        <taxon>ecological metagenomes</taxon>
    </lineage>
</organism>
<gene>
    <name evidence="8" type="ORF">METZ01_LOCUS2868</name>
</gene>
<keyword evidence="6" id="KW-0663">Pyridoxal phosphate</keyword>
<dbReference type="GO" id="GO:0055129">
    <property type="term" value="P:L-proline biosynthetic process"/>
    <property type="evidence" value="ECO:0007669"/>
    <property type="project" value="UniProtKB-UniPathway"/>
</dbReference>
<evidence type="ECO:0000256" key="5">
    <source>
        <dbReference type="ARBA" id="ARBA00022679"/>
    </source>
</evidence>
<dbReference type="PANTHER" id="PTHR11986">
    <property type="entry name" value="AMINOTRANSFERASE CLASS III"/>
    <property type="match status" value="1"/>
</dbReference>
<dbReference type="NCBIfam" id="TIGR01885">
    <property type="entry name" value="Orn_aminotrans"/>
    <property type="match status" value="1"/>
</dbReference>
<dbReference type="EMBL" id="UINC01000148">
    <property type="protein sequence ID" value="SUZ50014.1"/>
    <property type="molecule type" value="Genomic_DNA"/>
</dbReference>
<evidence type="ECO:0000256" key="3">
    <source>
        <dbReference type="ARBA" id="ARBA00012924"/>
    </source>
</evidence>
<comment type="pathway">
    <text evidence="2">Amino-acid biosynthesis; L-proline biosynthesis; L-glutamate 5-semialdehyde from L-ornithine: step 1/1.</text>
</comment>
<dbReference type="FunFam" id="3.40.640.10:FF:000011">
    <property type="entry name" value="Ornithine aminotransferase"/>
    <property type="match status" value="1"/>
</dbReference>
<evidence type="ECO:0000256" key="1">
    <source>
        <dbReference type="ARBA" id="ARBA00001933"/>
    </source>
</evidence>
<dbReference type="InterPro" id="IPR015421">
    <property type="entry name" value="PyrdxlP-dep_Trfase_major"/>
</dbReference>
<sequence>MKSTLQKDLIHKELKFGADTYKPLPVVLSKGSGVWVWDVDGNKYLDMMSAYSAVSHGHSHPELIKVLREQSERLVLTSRAFYSETLGAFLEKLTEISGFEVGLPMNTGAEGVETAIKAARRWGYKSKKIPPNKAEIIVADQNFHGRTTTIISFSSDKESKDNFGPLTPGFKTVKFGCIDSLQSAITENTAALLVEPIQGEAGIVIPDPSWLPKARKLCTENNVLLILDEVQSGLGRTGKMFAYEHSSIRPDGLILGKALGGGLLPVSCFLSSKEVMQWFVPGSHGSTFGGFSLAAAIGKRSIEVIEEEQLAQNSMKLGNYFLNQLKEISSPIILEVRGKGLWIGVEIDAKIISGRELSKRLLT</sequence>
<dbReference type="InterPro" id="IPR050103">
    <property type="entry name" value="Class-III_PLP-dep_AT"/>
</dbReference>
<dbReference type="Gene3D" id="3.40.640.10">
    <property type="entry name" value="Type I PLP-dependent aspartate aminotransferase-like (Major domain)"/>
    <property type="match status" value="1"/>
</dbReference>
<dbReference type="InterPro" id="IPR005814">
    <property type="entry name" value="Aminotrans_3"/>
</dbReference>
<keyword evidence="5" id="KW-0808">Transferase</keyword>
<dbReference type="SUPFAM" id="SSF53383">
    <property type="entry name" value="PLP-dependent transferases"/>
    <property type="match status" value="1"/>
</dbReference>
<evidence type="ECO:0000256" key="6">
    <source>
        <dbReference type="ARBA" id="ARBA00022898"/>
    </source>
</evidence>
<dbReference type="UniPathway" id="UPA00098">
    <property type="reaction ID" value="UER00358"/>
</dbReference>